<name>A0A2R5F4V3_9BACL</name>
<proteinExistence type="predicted"/>
<dbReference type="PANTHER" id="PTHR41244">
    <property type="entry name" value="RHAMNAN SYNTHESIS F"/>
    <property type="match status" value="1"/>
</dbReference>
<gene>
    <name evidence="4" type="ORF">PAT3040_05983</name>
</gene>
<dbReference type="InterPro" id="IPR008979">
    <property type="entry name" value="Galactose-bd-like_sf"/>
</dbReference>
<dbReference type="Pfam" id="PF02018">
    <property type="entry name" value="CBM_4_9"/>
    <property type="match status" value="2"/>
</dbReference>
<feature type="region of interest" description="Disordered" evidence="2">
    <location>
        <begin position="1065"/>
        <end position="1089"/>
    </location>
</feature>
<dbReference type="PANTHER" id="PTHR41244:SF1">
    <property type="entry name" value="GLYCOSYLTRANSFERASE"/>
    <property type="match status" value="1"/>
</dbReference>
<evidence type="ECO:0000313" key="5">
    <source>
        <dbReference type="Proteomes" id="UP000245202"/>
    </source>
</evidence>
<dbReference type="InterPro" id="IPR003305">
    <property type="entry name" value="CenC_carb-bd"/>
</dbReference>
<dbReference type="Gene3D" id="2.60.40.10">
    <property type="entry name" value="Immunoglobulins"/>
    <property type="match status" value="1"/>
</dbReference>
<dbReference type="GO" id="GO:0016798">
    <property type="term" value="F:hydrolase activity, acting on glycosyl bonds"/>
    <property type="evidence" value="ECO:0007669"/>
    <property type="project" value="InterPro"/>
</dbReference>
<organism evidence="4 5">
    <name type="scientific">Paenibacillus agaridevorans</name>
    <dbReference type="NCBI Taxonomy" id="171404"/>
    <lineage>
        <taxon>Bacteria</taxon>
        <taxon>Bacillati</taxon>
        <taxon>Bacillota</taxon>
        <taxon>Bacilli</taxon>
        <taxon>Bacillales</taxon>
        <taxon>Paenibacillaceae</taxon>
        <taxon>Paenibacillus</taxon>
    </lineage>
</organism>
<dbReference type="Gene3D" id="2.60.120.260">
    <property type="entry name" value="Galactose-binding domain-like"/>
    <property type="match status" value="3"/>
</dbReference>
<feature type="domain" description="SLH" evidence="3">
    <location>
        <begin position="1423"/>
        <end position="1477"/>
    </location>
</feature>
<dbReference type="EMBL" id="BDQX01000390">
    <property type="protein sequence ID" value="GBG11194.1"/>
    <property type="molecule type" value="Genomic_DNA"/>
</dbReference>
<feature type="domain" description="SLH" evidence="3">
    <location>
        <begin position="1297"/>
        <end position="1355"/>
    </location>
</feature>
<dbReference type="Gene3D" id="3.20.20.80">
    <property type="entry name" value="Glycosidases"/>
    <property type="match status" value="1"/>
</dbReference>
<dbReference type="PROSITE" id="PS51272">
    <property type="entry name" value="SLH"/>
    <property type="match status" value="3"/>
</dbReference>
<keyword evidence="1" id="KW-0378">Hydrolase</keyword>
<dbReference type="Pfam" id="PF00395">
    <property type="entry name" value="SLH"/>
    <property type="match status" value="3"/>
</dbReference>
<comment type="caution">
    <text evidence="4">The sequence shown here is derived from an EMBL/GenBank/DDBJ whole genome shotgun (WGS) entry which is preliminary data.</text>
</comment>
<evidence type="ECO:0000256" key="2">
    <source>
        <dbReference type="SAM" id="MobiDB-lite"/>
    </source>
</evidence>
<evidence type="ECO:0000313" key="4">
    <source>
        <dbReference type="EMBL" id="GBG11194.1"/>
    </source>
</evidence>
<dbReference type="SUPFAM" id="SSF49785">
    <property type="entry name" value="Galactose-binding domain-like"/>
    <property type="match status" value="2"/>
</dbReference>
<dbReference type="InterPro" id="IPR032719">
    <property type="entry name" value="WbsX"/>
</dbReference>
<sequence length="1477" mass="163509">MALEQGAGKVYAGEASLKFTSPAGTNNDEVSVTEADFHQVDPSETYTIEFYAKVPSGVIHMFVNEKQVLDGPVTRKDMQIDAHMWAHADWTKFTQDYTPSEGVEYARLEFYNWNEAALEGYIDNVVFRKKTDVIPEPIVDLPEVKQPYDIGVFYFSNWNGEFFPGMISNNKAIYGSDSDWFGGIRDHLTKPGPWGYGPIPDREPLIGWYDDRQQQVLDNHILEAASRGIDHFAFYYYWKEGGGGPRPGQNIENYKTSPYRNLMSYYLYFVADGSYDKTVWKNEIVPKLISFMQEPSYKKTEDGRPIVGFFGDMEGRLGGSAASLKEGLDYLRSESVKAGLENPLLLYDGYRTLDMFIEQGYDGFLPLNLAGIGLDIGVPQDYASAYPDAWKEFVYADYSQQPEYQNYEDYLFIPGALNAFDVRPWGASSGVPVDRYVYADPSPEKFKQLLNHVKEYLDTHERSMNMATLYAWNEWGEGGSIEPNSLFGYGYIDAIQEVYGLNNSNYKLVAANKQLGDIAPDLRMSVEPDYSVVTEGQNVNLKVRIKNYSDSEATGTLSLNANGWEIKNSTGESFTLGSGDAANAEFNVTVQEGELWNKHSFTITANYGENTQEVSTFVVKAAPFYVNLNKDSNKKYKEYKFDVRVKAKNYTLNPKTVNYQLVLPDGWTANSSSGEISLSGFSGTGSHAGRTIADTVTITYPETTESGKYTIRLITTDGEFSKTEDFTVEITELFNLLYNGSFEIDENNDGIPDVWSPGYAGGEMAIEEGTEENPAPMGQKYVRVNTSIPADGEGGYVEKGIKQEGTKTDVNWLLIDPMKKYELSFWAKVEEGAVRAADTEVGGIYYNGLGAYNSSLLVTAEDNGNEWKQYKFTFYPNPQAGRISVRFHAEGEPGDNIVFYLDGVVLKEVDVTPEENMIVNGGMETDTNGDGVVDGWATERTGGSLGFGFDWQDQYGGIRSQKISGTNAAGSNVKQEWFDVVPGKLYIVEFWAKVTAGTFTVVSAEKAGENGQISYNSGLDFSADTWQKYTYSFRPKAGMTKQSLRFLIKGNETSTAWIDNVVMRPDVSEPQNPPVNPSNGSVSGTTTEPKVTGGKIEIVELNAVDGIAEAVISTEWLVKALNGAPVDREGKKTVSVVIPAASGAVSYKLTLPASTLSNLSDTTMEIVMEFATIRVPGKSIAASDVNSDTISWSITKVDPSDLDPKIARQVNGRPVLELNVWAGTKKINGMKDNAAVTVSFKYEPKDNKELLDKEFITVWRLLDNGEVVPIINARYDAATKEITFTTTHFGKFTAVYVHKTFRDLDTHSWAKHSIEVMASKGIINGTSADTYNPSANITRADFLKLLIGVLDLRADITDNFTDVDKAAYYYDAIGTAKALGIVNGIGESKFNPAAYITRQDAMVMTARALKLAKRLKDGSENVLTSFNDAEQIANYARASVASLVVADLIEGSGDYMNPASHTTRAEAAVMIYRLYNY</sequence>
<reference evidence="4 5" key="1">
    <citation type="submission" date="2017-08" db="EMBL/GenBank/DDBJ databases">
        <title>Substantial Increase in Enzyme Production by Combined Drug-Resistance Mutations in Paenibacillus agaridevorans.</title>
        <authorList>
            <person name="Tanaka Y."/>
            <person name="Funane K."/>
            <person name="Hosaka T."/>
            <person name="Shiwa Y."/>
            <person name="Fujita N."/>
            <person name="Miyazaki T."/>
            <person name="Yoshikawa H."/>
            <person name="Murakami K."/>
            <person name="Kasahara K."/>
            <person name="Inaoka T."/>
            <person name="Hiraga Y."/>
            <person name="Ochi K."/>
        </authorList>
    </citation>
    <scope>NUCLEOTIDE SEQUENCE [LARGE SCALE GENOMIC DNA]</scope>
    <source>
        <strain evidence="4 5">T-3040</strain>
    </source>
</reference>
<evidence type="ECO:0000256" key="1">
    <source>
        <dbReference type="ARBA" id="ARBA00022801"/>
    </source>
</evidence>
<dbReference type="Proteomes" id="UP000245202">
    <property type="component" value="Unassembled WGS sequence"/>
</dbReference>
<protein>
    <recommendedName>
        <fullName evidence="3">SLH domain-containing protein</fullName>
    </recommendedName>
</protein>
<feature type="compositionally biased region" description="Polar residues" evidence="2">
    <location>
        <begin position="1077"/>
        <end position="1089"/>
    </location>
</feature>
<accession>A0A2R5F4V3</accession>
<evidence type="ECO:0000259" key="3">
    <source>
        <dbReference type="PROSITE" id="PS51272"/>
    </source>
</evidence>
<dbReference type="InterPro" id="IPR001119">
    <property type="entry name" value="SLH_dom"/>
</dbReference>
<keyword evidence="5" id="KW-1185">Reference proteome</keyword>
<dbReference type="Pfam" id="PF14307">
    <property type="entry name" value="Glyco_tran_WbsX"/>
    <property type="match status" value="1"/>
</dbReference>
<dbReference type="InterPro" id="IPR013783">
    <property type="entry name" value="Ig-like_fold"/>
</dbReference>
<feature type="domain" description="SLH" evidence="3">
    <location>
        <begin position="1356"/>
        <end position="1419"/>
    </location>
</feature>